<dbReference type="InterPro" id="IPR001012">
    <property type="entry name" value="UBX_dom"/>
</dbReference>
<feature type="compositionally biased region" description="Basic residues" evidence="1">
    <location>
        <begin position="97"/>
        <end position="108"/>
    </location>
</feature>
<feature type="compositionally biased region" description="Basic and acidic residues" evidence="1">
    <location>
        <begin position="149"/>
        <end position="176"/>
    </location>
</feature>
<dbReference type="GO" id="GO:0043161">
    <property type="term" value="P:proteasome-mediated ubiquitin-dependent protein catabolic process"/>
    <property type="evidence" value="ECO:0007669"/>
    <property type="project" value="TreeGrafter"/>
</dbReference>
<dbReference type="GO" id="GO:0005829">
    <property type="term" value="C:cytosol"/>
    <property type="evidence" value="ECO:0007669"/>
    <property type="project" value="TreeGrafter"/>
</dbReference>
<proteinExistence type="predicted"/>
<feature type="compositionally biased region" description="Acidic residues" evidence="1">
    <location>
        <begin position="47"/>
        <end position="63"/>
    </location>
</feature>
<dbReference type="PANTHER" id="PTHR23333:SF20">
    <property type="entry name" value="NSFL1 COFACTOR P47"/>
    <property type="match status" value="1"/>
</dbReference>
<dbReference type="SUPFAM" id="SSF46934">
    <property type="entry name" value="UBA-like"/>
    <property type="match status" value="1"/>
</dbReference>
<dbReference type="EMBL" id="JAKLMC020000011">
    <property type="protein sequence ID" value="KAK5953429.1"/>
    <property type="molecule type" value="Genomic_DNA"/>
</dbReference>
<dbReference type="GO" id="GO:0000045">
    <property type="term" value="P:autophagosome assembly"/>
    <property type="evidence" value="ECO:0007669"/>
    <property type="project" value="TreeGrafter"/>
</dbReference>
<dbReference type="SUPFAM" id="SSF102848">
    <property type="entry name" value="NSFL1 (p97 ATPase) cofactor p47, SEP domain"/>
    <property type="match status" value="1"/>
</dbReference>
<dbReference type="SUPFAM" id="SSF54236">
    <property type="entry name" value="Ubiquitin-like"/>
    <property type="match status" value="1"/>
</dbReference>
<dbReference type="GO" id="GO:0005634">
    <property type="term" value="C:nucleus"/>
    <property type="evidence" value="ECO:0007669"/>
    <property type="project" value="TreeGrafter"/>
</dbReference>
<comment type="caution">
    <text evidence="4">The sequence shown here is derived from an EMBL/GenBank/DDBJ whole genome shotgun (WGS) entry which is preliminary data.</text>
</comment>
<keyword evidence="5" id="KW-1185">Reference proteome</keyword>
<dbReference type="InterPro" id="IPR029071">
    <property type="entry name" value="Ubiquitin-like_domsf"/>
</dbReference>
<reference evidence="4 5" key="1">
    <citation type="submission" date="2022-12" db="EMBL/GenBank/DDBJ databases">
        <title>Genomic features and morphological characterization of a novel Knufia sp. strain isolated from spacecraft assembly facility.</title>
        <authorList>
            <person name="Teixeira M."/>
            <person name="Chander A.M."/>
            <person name="Stajich J.E."/>
            <person name="Venkateswaran K."/>
        </authorList>
    </citation>
    <scope>NUCLEOTIDE SEQUENCE [LARGE SCALE GENOMIC DNA]</scope>
    <source>
        <strain evidence="4 5">FJI-L2-BK-P2</strain>
    </source>
</reference>
<evidence type="ECO:0000313" key="4">
    <source>
        <dbReference type="EMBL" id="KAK5953429.1"/>
    </source>
</evidence>
<dbReference type="Gene3D" id="1.10.8.10">
    <property type="entry name" value="DNA helicase RuvA subunit, C-terminal domain"/>
    <property type="match status" value="1"/>
</dbReference>
<dbReference type="PROSITE" id="PS51399">
    <property type="entry name" value="SEP"/>
    <property type="match status" value="1"/>
</dbReference>
<feature type="region of interest" description="Disordered" evidence="1">
    <location>
        <begin position="40"/>
        <end position="204"/>
    </location>
</feature>
<dbReference type="GO" id="GO:0031468">
    <property type="term" value="P:nuclear membrane reassembly"/>
    <property type="evidence" value="ECO:0007669"/>
    <property type="project" value="TreeGrafter"/>
</dbReference>
<dbReference type="SMART" id="SM00166">
    <property type="entry name" value="UBX"/>
    <property type="match status" value="1"/>
</dbReference>
<dbReference type="GO" id="GO:0061025">
    <property type="term" value="P:membrane fusion"/>
    <property type="evidence" value="ECO:0007669"/>
    <property type="project" value="TreeGrafter"/>
</dbReference>
<evidence type="ECO:0000259" key="2">
    <source>
        <dbReference type="PROSITE" id="PS50033"/>
    </source>
</evidence>
<dbReference type="InterPro" id="IPR009060">
    <property type="entry name" value="UBA-like_sf"/>
</dbReference>
<feature type="compositionally biased region" description="Low complexity" evidence="1">
    <location>
        <begin position="82"/>
        <end position="96"/>
    </location>
</feature>
<dbReference type="GO" id="GO:0007030">
    <property type="term" value="P:Golgi organization"/>
    <property type="evidence" value="ECO:0007669"/>
    <property type="project" value="TreeGrafter"/>
</dbReference>
<dbReference type="CDD" id="cd14348">
    <property type="entry name" value="UBA_p47"/>
    <property type="match status" value="1"/>
</dbReference>
<protein>
    <submittedName>
        <fullName evidence="4">Protein phosphatase regulator</fullName>
    </submittedName>
</protein>
<accession>A0AAN8EE12</accession>
<feature type="domain" description="SEP" evidence="3">
    <location>
        <begin position="208"/>
        <end position="272"/>
    </location>
</feature>
<dbReference type="GO" id="GO:0043130">
    <property type="term" value="F:ubiquitin binding"/>
    <property type="evidence" value="ECO:0007669"/>
    <property type="project" value="TreeGrafter"/>
</dbReference>
<evidence type="ECO:0000256" key="1">
    <source>
        <dbReference type="SAM" id="MobiDB-lite"/>
    </source>
</evidence>
<dbReference type="PANTHER" id="PTHR23333">
    <property type="entry name" value="UBX DOMAIN CONTAINING PROTEIN"/>
    <property type="match status" value="1"/>
</dbReference>
<feature type="region of interest" description="Disordered" evidence="1">
    <location>
        <begin position="276"/>
        <end position="330"/>
    </location>
</feature>
<sequence>MAREDELIAQYSGITGESAVKARQLLEAFDWNLELAVEDHYARQNDSDNDPDYQDDDEPEPEPETQQTSQAPGGGYRLGDGPSTSQPVPAAAPSSSKPKKSAAPRKKFATLGDVSSAAKDDSDTDDDAQNLYAGGDKSGLAVQNPDQNKGSEDLKKKIIEKARRGGKEIADEEPQKKSYFTGSARTLGGDDAPSQEIPGEPQTQPAERVKRMLHFWQDGFSVDDGDLFRFDDPANAQILQQIRSGRAPLHIMNVDHGQEVDVQVVPHEENYVKPKSAYKPFTGQGNRLGSPTPGASTSSPMPGSFAQDVPATSASAAAQPPTTQVDESKPTVTLRISLGTGTRMTSRFNTDQTIGDVYDFVRRAETGTRSFVLQTTFPTKEFTDQSQVLGDIAEFKRGGAIVQKYT</sequence>
<gene>
    <name evidence="4" type="primary">SHP1</name>
    <name evidence="4" type="ORF">OHC33_005373</name>
</gene>
<dbReference type="Pfam" id="PF14555">
    <property type="entry name" value="UBA_4"/>
    <property type="match status" value="1"/>
</dbReference>
<evidence type="ECO:0000313" key="5">
    <source>
        <dbReference type="Proteomes" id="UP001316803"/>
    </source>
</evidence>
<dbReference type="Pfam" id="PF08059">
    <property type="entry name" value="SEP"/>
    <property type="match status" value="1"/>
</dbReference>
<feature type="domain" description="UBX" evidence="2">
    <location>
        <begin position="327"/>
        <end position="392"/>
    </location>
</feature>
<dbReference type="AlphaFoldDB" id="A0AAN8EE12"/>
<dbReference type="InterPro" id="IPR012989">
    <property type="entry name" value="SEP_domain"/>
</dbReference>
<organism evidence="4 5">
    <name type="scientific">Knufia fluminis</name>
    <dbReference type="NCBI Taxonomy" id="191047"/>
    <lineage>
        <taxon>Eukaryota</taxon>
        <taxon>Fungi</taxon>
        <taxon>Dikarya</taxon>
        <taxon>Ascomycota</taxon>
        <taxon>Pezizomycotina</taxon>
        <taxon>Eurotiomycetes</taxon>
        <taxon>Chaetothyriomycetidae</taxon>
        <taxon>Chaetothyriales</taxon>
        <taxon>Trichomeriaceae</taxon>
        <taxon>Knufia</taxon>
    </lineage>
</organism>
<name>A0AAN8EE12_9EURO</name>
<dbReference type="Gene3D" id="3.10.20.90">
    <property type="entry name" value="Phosphatidylinositol 3-kinase Catalytic Subunit, Chain A, domain 1"/>
    <property type="match status" value="1"/>
</dbReference>
<dbReference type="SMART" id="SM00553">
    <property type="entry name" value="SEP"/>
    <property type="match status" value="1"/>
</dbReference>
<dbReference type="PROSITE" id="PS50033">
    <property type="entry name" value="UBX"/>
    <property type="match status" value="1"/>
</dbReference>
<feature type="compositionally biased region" description="Low complexity" evidence="1">
    <location>
        <begin position="289"/>
        <end position="324"/>
    </location>
</feature>
<evidence type="ECO:0000259" key="3">
    <source>
        <dbReference type="PROSITE" id="PS51399"/>
    </source>
</evidence>
<dbReference type="Pfam" id="PF00789">
    <property type="entry name" value="UBX"/>
    <property type="match status" value="1"/>
</dbReference>
<dbReference type="Gene3D" id="3.30.420.210">
    <property type="entry name" value="SEP domain"/>
    <property type="match status" value="1"/>
</dbReference>
<dbReference type="InterPro" id="IPR036241">
    <property type="entry name" value="NSFL1C_SEP_dom_sf"/>
</dbReference>
<dbReference type="Proteomes" id="UP001316803">
    <property type="component" value="Unassembled WGS sequence"/>
</dbReference>
<dbReference type="FunFam" id="3.30.420.210:FF:000002">
    <property type="entry name" value="UBX domain-containing protein 1"/>
    <property type="match status" value="1"/>
</dbReference>